<reference evidence="2 4" key="1">
    <citation type="journal article" date="2021" name="Int. J. Syst. Evol. Microbiol.">
        <title>Amazonocrinis nigriterrae gen. nov., sp. nov., Atlanticothrix silvestris gen. nov., sp. nov. and Dendronalium phyllosphericum gen. nov., sp. nov., nostocacean cyanobacteria from Brazilian environments.</title>
        <authorList>
            <person name="Alvarenga D.O."/>
            <person name="Andreote A.P.D."/>
            <person name="Branco L.H.Z."/>
            <person name="Delbaje E."/>
            <person name="Cruz R.B."/>
            <person name="Varani A.M."/>
            <person name="Fiore M.F."/>
        </authorList>
    </citation>
    <scope>NUCLEOTIDE SEQUENCE [LARGE SCALE GENOMIC DNA]</scope>
    <source>
        <strain evidence="2 4">CENA67</strain>
    </source>
</reference>
<feature type="domain" description="CHAT" evidence="1">
    <location>
        <begin position="1"/>
        <end position="317"/>
    </location>
</feature>
<dbReference type="PANTHER" id="PTHR10098:SF108">
    <property type="entry name" value="TETRATRICOPEPTIDE REPEAT PROTEIN 28"/>
    <property type="match status" value="1"/>
</dbReference>
<dbReference type="PANTHER" id="PTHR10098">
    <property type="entry name" value="RAPSYN-RELATED"/>
    <property type="match status" value="1"/>
</dbReference>
<evidence type="ECO:0000313" key="4">
    <source>
        <dbReference type="Proteomes" id="UP000632766"/>
    </source>
</evidence>
<comment type="caution">
    <text evidence="2">The sequence shown here is derived from an EMBL/GenBank/DDBJ whole genome shotgun (WGS) entry which is preliminary data.</text>
</comment>
<dbReference type="Pfam" id="PF12770">
    <property type="entry name" value="CHAT"/>
    <property type="match status" value="1"/>
</dbReference>
<gene>
    <name evidence="2" type="ORF">I8748_09415</name>
    <name evidence="3" type="ORF">I8748_09430</name>
</gene>
<name>A0A8J7HTT3_9NOST</name>
<evidence type="ECO:0000259" key="1">
    <source>
        <dbReference type="Pfam" id="PF12770"/>
    </source>
</evidence>
<keyword evidence="4" id="KW-1185">Reference proteome</keyword>
<dbReference type="InterPro" id="IPR024983">
    <property type="entry name" value="CHAT_dom"/>
</dbReference>
<dbReference type="Proteomes" id="UP000632766">
    <property type="component" value="Unassembled WGS sequence"/>
</dbReference>
<evidence type="ECO:0000313" key="2">
    <source>
        <dbReference type="EMBL" id="MBH8562389.1"/>
    </source>
</evidence>
<sequence length="324" mass="35685">MAPIRPLLGDTRHLLISPDGQLSLIPFEALQDEQGKYLIGHYAFSYFSSGRDLLRLQLYAGSTSAPVVFANIDYNQQENAIAVKPKSDDTRSFDNRRSTDLASLHVSSLQATIQEAESIKAVFPQTQIISQKLATETAIKQLSAPSILHLATHGFFLPDQEVKLLPNEFDLQQPKILNLENPLLRSGIALAGFNNRSKAVSSYDDGVLTALEIAGLNLRGTQLVVLSACETGLGDVKVGDGLYGLRRALVIAGSQSQLLSLWKVDNSGTKELMVKYYQKLKAGKGRHEALREVQLEFLSNPKYQHPFYWASFVPSGDWTPLSGK</sequence>
<proteinExistence type="predicted"/>
<dbReference type="AlphaFoldDB" id="A0A8J7HTT3"/>
<dbReference type="EMBL" id="JAECZC010000012">
    <property type="protein sequence ID" value="MBH8562390.1"/>
    <property type="molecule type" value="Genomic_DNA"/>
</dbReference>
<dbReference type="EMBL" id="JAECZC010000012">
    <property type="protein sequence ID" value="MBH8562389.1"/>
    <property type="molecule type" value="Genomic_DNA"/>
</dbReference>
<evidence type="ECO:0000313" key="3">
    <source>
        <dbReference type="EMBL" id="MBH8562390.1"/>
    </source>
</evidence>
<protein>
    <submittedName>
        <fullName evidence="2">CHAT domain-containing protein</fullName>
    </submittedName>
</protein>
<organism evidence="2 4">
    <name type="scientific">Amazonocrinis nigriterrae CENA67</name>
    <dbReference type="NCBI Taxonomy" id="2794033"/>
    <lineage>
        <taxon>Bacteria</taxon>
        <taxon>Bacillati</taxon>
        <taxon>Cyanobacteriota</taxon>
        <taxon>Cyanophyceae</taxon>
        <taxon>Nostocales</taxon>
        <taxon>Nostocaceae</taxon>
        <taxon>Amazonocrinis</taxon>
        <taxon>Amazonocrinis nigriterrae</taxon>
    </lineage>
</organism>
<accession>A0A8J7HTT3</accession>